<reference evidence="3 4" key="1">
    <citation type="journal article" date="2018" name="Nat. Ecol. Evol.">
        <title>Pezizomycetes genomes reveal the molecular basis of ectomycorrhizal truffle lifestyle.</title>
        <authorList>
            <person name="Murat C."/>
            <person name="Payen T."/>
            <person name="Noel B."/>
            <person name="Kuo A."/>
            <person name="Morin E."/>
            <person name="Chen J."/>
            <person name="Kohler A."/>
            <person name="Krizsan K."/>
            <person name="Balestrini R."/>
            <person name="Da Silva C."/>
            <person name="Montanini B."/>
            <person name="Hainaut M."/>
            <person name="Levati E."/>
            <person name="Barry K.W."/>
            <person name="Belfiori B."/>
            <person name="Cichocki N."/>
            <person name="Clum A."/>
            <person name="Dockter R.B."/>
            <person name="Fauchery L."/>
            <person name="Guy J."/>
            <person name="Iotti M."/>
            <person name="Le Tacon F."/>
            <person name="Lindquist E.A."/>
            <person name="Lipzen A."/>
            <person name="Malagnac F."/>
            <person name="Mello A."/>
            <person name="Molinier V."/>
            <person name="Miyauchi S."/>
            <person name="Poulain J."/>
            <person name="Riccioni C."/>
            <person name="Rubini A."/>
            <person name="Sitrit Y."/>
            <person name="Splivallo R."/>
            <person name="Traeger S."/>
            <person name="Wang M."/>
            <person name="Zifcakova L."/>
            <person name="Wipf D."/>
            <person name="Zambonelli A."/>
            <person name="Paolocci F."/>
            <person name="Nowrousian M."/>
            <person name="Ottonello S."/>
            <person name="Baldrian P."/>
            <person name="Spatafora J.W."/>
            <person name="Henrissat B."/>
            <person name="Nagy L.G."/>
            <person name="Aury J.M."/>
            <person name="Wincker P."/>
            <person name="Grigoriev I.V."/>
            <person name="Bonfante P."/>
            <person name="Martin F.M."/>
        </authorList>
    </citation>
    <scope>NUCLEOTIDE SEQUENCE [LARGE SCALE GENOMIC DNA]</scope>
    <source>
        <strain evidence="3 4">120613-1</strain>
    </source>
</reference>
<sequence length="522" mass="59455">MKLLIEWEVDESYEHFDVSSGWFYRFKSWLQIGRLVRHGHSAEVDQSELPSDHATIAQQLSQFSSQDIYNADESGLVFNKQPNSSNALKGGKDEKTHITTFHIVNQTGTDKRKLWVIGRARTPKAFRQNRINIANLPVFYRFNKWAWMLSGLWYEFLRSLNDEMHIQHRHIALISDNCPSHPLLDKPPIDYTGPTPLILTNLTLIFLPPCKTAYLQPLDMGIIKAFKAAYQCQYAEYMVERFNDFGETLEKINILKAISLIATAWDITASVPLASCLREADFITEQRAACLGAFKVLQELGESDYQNFDEYFEDFFTETNHTESAIGELATESSLLIQLPDSATIIDQEIRNGLLKRPTVELNGSFLSLETIDNSEDDTSKHQTSTPPPSPVVSTATTIQHITELHRFYQSLPVTHLPNPDPKIAGLVVSKLVSQAEKNKEVPYQVRFPQSFNYSVTNLIFRCSQPQEVSLDLRPEKEEGILGCEDITGWEDDSENSDEEEHFTCVPTWWTTGGINHAFQQL</sequence>
<dbReference type="GO" id="GO:0003677">
    <property type="term" value="F:DNA binding"/>
    <property type="evidence" value="ECO:0007669"/>
    <property type="project" value="TreeGrafter"/>
</dbReference>
<dbReference type="OrthoDB" id="125347at2759"/>
<evidence type="ECO:0000256" key="1">
    <source>
        <dbReference type="SAM" id="MobiDB-lite"/>
    </source>
</evidence>
<proteinExistence type="predicted"/>
<dbReference type="STRING" id="1336337.A0A3N4JKR2"/>
<dbReference type="GO" id="GO:0005634">
    <property type="term" value="C:nucleus"/>
    <property type="evidence" value="ECO:0007669"/>
    <property type="project" value="TreeGrafter"/>
</dbReference>
<name>A0A3N4JKR2_9PEZI</name>
<dbReference type="PANTHER" id="PTHR19303:SF73">
    <property type="entry name" value="PROTEIN PDC2"/>
    <property type="match status" value="1"/>
</dbReference>
<dbReference type="PANTHER" id="PTHR19303">
    <property type="entry name" value="TRANSPOSON"/>
    <property type="match status" value="1"/>
</dbReference>
<evidence type="ECO:0000313" key="3">
    <source>
        <dbReference type="EMBL" id="RPA97578.1"/>
    </source>
</evidence>
<keyword evidence="4" id="KW-1185">Reference proteome</keyword>
<evidence type="ECO:0000259" key="2">
    <source>
        <dbReference type="Pfam" id="PF03184"/>
    </source>
</evidence>
<feature type="region of interest" description="Disordered" evidence="1">
    <location>
        <begin position="373"/>
        <end position="394"/>
    </location>
</feature>
<gene>
    <name evidence="3" type="ORF">L873DRAFT_1844775</name>
</gene>
<organism evidence="3 4">
    <name type="scientific">Choiromyces venosus 120613-1</name>
    <dbReference type="NCBI Taxonomy" id="1336337"/>
    <lineage>
        <taxon>Eukaryota</taxon>
        <taxon>Fungi</taxon>
        <taxon>Dikarya</taxon>
        <taxon>Ascomycota</taxon>
        <taxon>Pezizomycotina</taxon>
        <taxon>Pezizomycetes</taxon>
        <taxon>Pezizales</taxon>
        <taxon>Tuberaceae</taxon>
        <taxon>Choiromyces</taxon>
    </lineage>
</organism>
<dbReference type="InterPro" id="IPR004875">
    <property type="entry name" value="DDE_SF_endonuclease_dom"/>
</dbReference>
<protein>
    <submittedName>
        <fullName evidence="3">DDE-domain-containing protein</fullName>
    </submittedName>
</protein>
<dbReference type="InterPro" id="IPR050863">
    <property type="entry name" value="CenT-Element_Derived"/>
</dbReference>
<evidence type="ECO:0000313" key="4">
    <source>
        <dbReference type="Proteomes" id="UP000276215"/>
    </source>
</evidence>
<dbReference type="AlphaFoldDB" id="A0A3N4JKR2"/>
<accession>A0A3N4JKR2</accession>
<feature type="domain" description="DDE-1" evidence="2">
    <location>
        <begin position="96"/>
        <end position="266"/>
    </location>
</feature>
<dbReference type="Proteomes" id="UP000276215">
    <property type="component" value="Unassembled WGS sequence"/>
</dbReference>
<dbReference type="Pfam" id="PF03184">
    <property type="entry name" value="DDE_1"/>
    <property type="match status" value="1"/>
</dbReference>
<dbReference type="EMBL" id="ML120403">
    <property type="protein sequence ID" value="RPA97578.1"/>
    <property type="molecule type" value="Genomic_DNA"/>
</dbReference>